<accession>A0ABD1DS04</accession>
<comment type="caution">
    <text evidence="2">The sequence shown here is derived from an EMBL/GenBank/DDBJ whole genome shotgun (WGS) entry which is preliminary data.</text>
</comment>
<dbReference type="AlphaFoldDB" id="A0ABD1DS04"/>
<feature type="compositionally biased region" description="Basic and acidic residues" evidence="1">
    <location>
        <begin position="424"/>
        <end position="435"/>
    </location>
</feature>
<evidence type="ECO:0000313" key="3">
    <source>
        <dbReference type="Proteomes" id="UP001562425"/>
    </source>
</evidence>
<feature type="compositionally biased region" description="Basic and acidic residues" evidence="1">
    <location>
        <begin position="355"/>
        <end position="372"/>
    </location>
</feature>
<protein>
    <submittedName>
        <fullName evidence="2">Uncharacterized protein</fullName>
    </submittedName>
</protein>
<evidence type="ECO:0000313" key="2">
    <source>
        <dbReference type="EMBL" id="KAL1401159.1"/>
    </source>
</evidence>
<name>A0ABD1DS04_CULPP</name>
<dbReference type="Proteomes" id="UP001562425">
    <property type="component" value="Unassembled WGS sequence"/>
</dbReference>
<feature type="region of interest" description="Disordered" evidence="1">
    <location>
        <begin position="344"/>
        <end position="435"/>
    </location>
</feature>
<organism evidence="2 3">
    <name type="scientific">Culex pipiens pipiens</name>
    <name type="common">Northern house mosquito</name>
    <dbReference type="NCBI Taxonomy" id="38569"/>
    <lineage>
        <taxon>Eukaryota</taxon>
        <taxon>Metazoa</taxon>
        <taxon>Ecdysozoa</taxon>
        <taxon>Arthropoda</taxon>
        <taxon>Hexapoda</taxon>
        <taxon>Insecta</taxon>
        <taxon>Pterygota</taxon>
        <taxon>Neoptera</taxon>
        <taxon>Endopterygota</taxon>
        <taxon>Diptera</taxon>
        <taxon>Nematocera</taxon>
        <taxon>Culicoidea</taxon>
        <taxon>Culicidae</taxon>
        <taxon>Culicinae</taxon>
        <taxon>Culicini</taxon>
        <taxon>Culex</taxon>
        <taxon>Culex</taxon>
    </lineage>
</organism>
<sequence>MWLDNKTSKMSELDTNSSLNDDPPKADRNPDPLVVPAPKPEEVVTFIDNFGAPLQDHEIGPDDGLFRVRFRVVKLQFQGQRIAKANHTWQVRANTRTELLENLWQLVQPYVRRAIDFPAQNEPCWSEKEVPDRMDLSSYVMIRDNSSKRNMKLDQIGDLRWRKWTVQSNLMLIVYLHGSAIHSRAAWELAVDRVIRPGAVPRIPALVGEELKLDTMVKRLMRVHKDKLIPKGEDAFEQWAKWIIKAPVKHHSNLSLSMPPGELMKNFVIVEQANGREKTPERSKRARRLISGPAGREHTSDGFGFEDEVRILRQTVTQIRDLVEMLDHRVGLLEQKCHGFKQKVQGGQAVAAPPPEKKARKEEVVVEKVKDSDSEEEEEEEEEEDNAGFDDEPLVNEEELDDSEGEGNDKDWVNPDPLLFNDLIEVKEESYGESE</sequence>
<gene>
    <name evidence="2" type="ORF">pipiens_006835</name>
</gene>
<feature type="compositionally biased region" description="Basic and acidic residues" evidence="1">
    <location>
        <begin position="1"/>
        <end position="12"/>
    </location>
</feature>
<feature type="region of interest" description="Disordered" evidence="1">
    <location>
        <begin position="1"/>
        <end position="37"/>
    </location>
</feature>
<keyword evidence="3" id="KW-1185">Reference proteome</keyword>
<evidence type="ECO:0000256" key="1">
    <source>
        <dbReference type="SAM" id="MobiDB-lite"/>
    </source>
</evidence>
<proteinExistence type="predicted"/>
<reference evidence="2 3" key="1">
    <citation type="submission" date="2024-05" db="EMBL/GenBank/DDBJ databases">
        <title>Culex pipiens pipiens assembly and annotation.</title>
        <authorList>
            <person name="Alout H."/>
            <person name="Durand T."/>
        </authorList>
    </citation>
    <scope>NUCLEOTIDE SEQUENCE [LARGE SCALE GENOMIC DNA]</scope>
    <source>
        <strain evidence="2">HA-2024</strain>
        <tissue evidence="2">Whole body</tissue>
    </source>
</reference>
<feature type="compositionally biased region" description="Acidic residues" evidence="1">
    <location>
        <begin position="373"/>
        <end position="406"/>
    </location>
</feature>
<dbReference type="EMBL" id="JBEHCU010005019">
    <property type="protein sequence ID" value="KAL1401159.1"/>
    <property type="molecule type" value="Genomic_DNA"/>
</dbReference>